<dbReference type="GO" id="GO:0004672">
    <property type="term" value="F:protein kinase activity"/>
    <property type="evidence" value="ECO:0007669"/>
    <property type="project" value="InterPro"/>
</dbReference>
<keyword evidence="2" id="KW-1133">Transmembrane helix</keyword>
<dbReference type="EMBL" id="AP021874">
    <property type="protein sequence ID" value="BBO71739.1"/>
    <property type="molecule type" value="Genomic_DNA"/>
</dbReference>
<dbReference type="InterPro" id="IPR000719">
    <property type="entry name" value="Prot_kinase_dom"/>
</dbReference>
<dbReference type="KEGG" id="dalk:DSCA_56690"/>
<sequence length="565" mass="64624">MISIRKIGVIGRTYRNLNRYRQILAVLFKYGFDDIVELLKIDQYIEIGLQVISRKRGERVERLSRAVRVRLAIEELGPTYIKMGQILSTRPDLVPVDFIRELARLQDKVPAFPFSDVRRIIRDETGHSADDLLDRLDPEPLASASIGQVHRARLKDGDEVAVKVQRPGIRKLVEVDLEIMLHLATLAERHIEELAHHRPMKIVEEFARSIEKEMDYTLEATSMERVAAAFLHDESVYIPKVYRELTTERVLATEFVDGIKVSLLDRLDENGYDRRLITRRGADILLTQVFEHGFFHADPHPGNLFVLPNNVVCLLDFGMMGTVDRKTREAFVELVDAVVRRDEARTTQVLLKLTLWDEEPDMRRLGKDVADFMGEHLYKPLKDIRIGRLLQNMLELAAGHRLRIPPEIFLMMKAISTVEGVGLALDPDFDMIVHAEPFIKQVKLSRFSPKRLGSDALSIFGQYMDFVQEFPKDLLEITRTIRQKKFTFMLELKSMESMLHTHDQISNRISFSIIIAALIIGSALIVISKTPPLFYGISMIGIIGFLAAAVMGIWLLVAIIKKGRL</sequence>
<keyword evidence="2" id="KW-0472">Membrane</keyword>
<dbReference type="AlphaFoldDB" id="A0A5K7YUP1"/>
<evidence type="ECO:0000313" key="5">
    <source>
        <dbReference type="Proteomes" id="UP000427906"/>
    </source>
</evidence>
<dbReference type="RefSeq" id="WP_155319534.1">
    <property type="nucleotide sequence ID" value="NZ_AP021874.1"/>
</dbReference>
<feature type="transmembrane region" description="Helical" evidence="2">
    <location>
        <begin position="509"/>
        <end position="527"/>
    </location>
</feature>
<evidence type="ECO:0000313" key="4">
    <source>
        <dbReference type="EMBL" id="BBO71739.1"/>
    </source>
</evidence>
<dbReference type="OrthoDB" id="9795390at2"/>
<organism evidence="4 5">
    <name type="scientific">Desulfosarcina alkanivorans</name>
    <dbReference type="NCBI Taxonomy" id="571177"/>
    <lineage>
        <taxon>Bacteria</taxon>
        <taxon>Pseudomonadati</taxon>
        <taxon>Thermodesulfobacteriota</taxon>
        <taxon>Desulfobacteria</taxon>
        <taxon>Desulfobacterales</taxon>
        <taxon>Desulfosarcinaceae</taxon>
        <taxon>Desulfosarcina</taxon>
    </lineage>
</organism>
<reference evidence="4 5" key="1">
    <citation type="submission" date="2019-11" db="EMBL/GenBank/DDBJ databases">
        <title>Comparative genomics of hydrocarbon-degrading Desulfosarcina strains.</title>
        <authorList>
            <person name="Watanabe M."/>
            <person name="Kojima H."/>
            <person name="Fukui M."/>
        </authorList>
    </citation>
    <scope>NUCLEOTIDE SEQUENCE [LARGE SCALE GENOMIC DNA]</scope>
    <source>
        <strain evidence="4 5">PL12</strain>
    </source>
</reference>
<comment type="similarity">
    <text evidence="1">Belongs to the protein kinase superfamily. ADCK protein kinase family.</text>
</comment>
<dbReference type="Pfam" id="PF03109">
    <property type="entry name" value="ABC1"/>
    <property type="match status" value="1"/>
</dbReference>
<evidence type="ECO:0000256" key="2">
    <source>
        <dbReference type="SAM" id="Phobius"/>
    </source>
</evidence>
<feature type="domain" description="Protein kinase" evidence="3">
    <location>
        <begin position="135"/>
        <end position="499"/>
    </location>
</feature>
<dbReference type="PANTHER" id="PTHR10566">
    <property type="entry name" value="CHAPERONE-ACTIVITY OF BC1 COMPLEX CABC1 -RELATED"/>
    <property type="match status" value="1"/>
</dbReference>
<dbReference type="CDD" id="cd05121">
    <property type="entry name" value="ABC1_ADCK3-like"/>
    <property type="match status" value="1"/>
</dbReference>
<dbReference type="GO" id="GO:0005524">
    <property type="term" value="F:ATP binding"/>
    <property type="evidence" value="ECO:0007669"/>
    <property type="project" value="InterPro"/>
</dbReference>
<protein>
    <submittedName>
        <fullName evidence="4">Ubiquinone biosynthesis protein UbiB</fullName>
    </submittedName>
</protein>
<keyword evidence="2" id="KW-0812">Transmembrane</keyword>
<dbReference type="InterPro" id="IPR004147">
    <property type="entry name" value="ABC1_dom"/>
</dbReference>
<feature type="transmembrane region" description="Helical" evidence="2">
    <location>
        <begin position="533"/>
        <end position="560"/>
    </location>
</feature>
<dbReference type="Gene3D" id="1.10.510.10">
    <property type="entry name" value="Transferase(Phosphotransferase) domain 1"/>
    <property type="match status" value="1"/>
</dbReference>
<keyword evidence="4" id="KW-0830">Ubiquinone</keyword>
<proteinExistence type="inferred from homology"/>
<gene>
    <name evidence="4" type="ORF">DSCA_56690</name>
</gene>
<dbReference type="InterPro" id="IPR011009">
    <property type="entry name" value="Kinase-like_dom_sf"/>
</dbReference>
<accession>A0A5K7YUP1</accession>
<dbReference type="SUPFAM" id="SSF56112">
    <property type="entry name" value="Protein kinase-like (PK-like)"/>
    <property type="match status" value="1"/>
</dbReference>
<dbReference type="PROSITE" id="PS50011">
    <property type="entry name" value="PROTEIN_KINASE_DOM"/>
    <property type="match status" value="1"/>
</dbReference>
<evidence type="ECO:0000259" key="3">
    <source>
        <dbReference type="PROSITE" id="PS50011"/>
    </source>
</evidence>
<dbReference type="InterPro" id="IPR050154">
    <property type="entry name" value="UbiB_kinase"/>
</dbReference>
<keyword evidence="5" id="KW-1185">Reference proteome</keyword>
<name>A0A5K7YUP1_9BACT</name>
<dbReference type="Proteomes" id="UP000427906">
    <property type="component" value="Chromosome"/>
</dbReference>
<dbReference type="PANTHER" id="PTHR10566:SF113">
    <property type="entry name" value="PROTEIN ACTIVITY OF BC1 COMPLEX KINASE 7, CHLOROPLASTIC"/>
    <property type="match status" value="1"/>
</dbReference>
<evidence type="ECO:0000256" key="1">
    <source>
        <dbReference type="ARBA" id="ARBA00009670"/>
    </source>
</evidence>